<evidence type="ECO:0000313" key="16">
    <source>
        <dbReference type="EMBL" id="QPK01637.1"/>
    </source>
</evidence>
<evidence type="ECO:0000256" key="9">
    <source>
        <dbReference type="ARBA" id="ARBA00031996"/>
    </source>
</evidence>
<keyword evidence="6" id="KW-0808">Transferase</keyword>
<dbReference type="AlphaFoldDB" id="A0A7T0DY97"/>
<comment type="pathway">
    <text evidence="2">Siderophore biosynthesis; enterobactin biosynthesis.</text>
</comment>
<dbReference type="InterPro" id="IPR003542">
    <property type="entry name" value="Enbac_synth_compD-like"/>
</dbReference>
<feature type="domain" description="4'-phosphopantetheinyl transferase" evidence="14">
    <location>
        <begin position="108"/>
        <end position="191"/>
    </location>
</feature>
<dbReference type="UniPathway" id="UPA00017"/>
<comment type="function">
    <text evidence="1">Involved in the biosynthesis of the siderophore enterobactin (enterochelin), which is a macrocyclic trimeric lactone of N-(2,3-dihydroxybenzoyl)-serine. The serine trilactone serves as a scaffolding for the three catechol functionalities that provide hexadentate coordination for the tightly ligated iron(2+) atoms. Plays an essential role in the assembly of the enterobactin by catalyzing the transfer of the 4'-phosphopantetheine (Ppant) moiety from coenzyme A to the apo-domains of both EntB (ArCP domain) and EntF (PCP domain) to yield their holo-forms which make them competent for the activation of 2,3-dihydroxybenzoate (DHB) and L-serine, respectively.</text>
</comment>
<comment type="cofactor">
    <cofactor evidence="13">
        <name>Mg(2+)</name>
        <dbReference type="ChEBI" id="CHEBI:18420"/>
    </cofactor>
</comment>
<evidence type="ECO:0000256" key="11">
    <source>
        <dbReference type="ARBA" id="ARBA00049191"/>
    </source>
</evidence>
<dbReference type="SUPFAM" id="SSF56214">
    <property type="entry name" value="4'-phosphopantetheinyl transferase"/>
    <property type="match status" value="1"/>
</dbReference>
<keyword evidence="7" id="KW-0259">Enterobactin biosynthesis</keyword>
<proteinExistence type="inferred from homology"/>
<dbReference type="PANTHER" id="PTHR38096:SF1">
    <property type="entry name" value="ENTEROBACTIN SYNTHASE COMPONENT D"/>
    <property type="match status" value="1"/>
</dbReference>
<comment type="subunit">
    <text evidence="4">EntB, EntD, EntE, and EntF form a multienzyme complex called enterobactin synthase.</text>
</comment>
<gene>
    <name evidence="16" type="primary">entD</name>
    <name evidence="16" type="ORF">IDM36_05760</name>
</gene>
<dbReference type="GO" id="GO:0005886">
    <property type="term" value="C:plasma membrane"/>
    <property type="evidence" value="ECO:0007669"/>
    <property type="project" value="TreeGrafter"/>
</dbReference>
<keyword evidence="16" id="KW-0436">Ligase</keyword>
<evidence type="ECO:0000256" key="5">
    <source>
        <dbReference type="ARBA" id="ARBA00019087"/>
    </source>
</evidence>
<dbReference type="GO" id="GO:0000287">
    <property type="term" value="F:magnesium ion binding"/>
    <property type="evidence" value="ECO:0007669"/>
    <property type="project" value="InterPro"/>
</dbReference>
<evidence type="ECO:0000259" key="15">
    <source>
        <dbReference type="Pfam" id="PF17837"/>
    </source>
</evidence>
<evidence type="ECO:0000256" key="4">
    <source>
        <dbReference type="ARBA" id="ARBA00011503"/>
    </source>
</evidence>
<reference evidence="16" key="1">
    <citation type="submission" date="2020-09" db="EMBL/GenBank/DDBJ databases">
        <title>First Report of a novel Colistin-Resistant species of Enterobacter cloacae complex Producing MCR-5 isolated from hospital sewage water.</title>
        <authorList>
            <person name="Zhou K."/>
        </authorList>
    </citation>
    <scope>NUCLEOTIDE SEQUENCE [LARGE SCALE GENOMIC DNA]</scope>
    <source>
        <strain evidence="16">HSW1412</strain>
    </source>
</reference>
<evidence type="ECO:0000256" key="10">
    <source>
        <dbReference type="ARBA" id="ARBA00049176"/>
    </source>
</evidence>
<dbReference type="Pfam" id="PF17837">
    <property type="entry name" value="4PPT_N"/>
    <property type="match status" value="1"/>
</dbReference>
<sequence length="230" mass="24923">MHTTYSTFLLAGQTVHHVEFDPTTFTDADLLWLPHHAHLTHAGRKRKTDHLAGRIAAAHALHALNEYTLPGIGSGGEPLWPEGISGSITHSGVQAMAIAVRDQHLLTGIDCEAILPEREAKEIKDGVINAQEETCLLQSGYPFGLALTLTFSAKESVFKALFPHAGVYMGFDCAQVIALDDKSLTLALSRTVGEFNEGKHFTLAWKRVNGSVFTLTSEKSTRLSGLSHGV</sequence>
<evidence type="ECO:0000256" key="12">
    <source>
        <dbReference type="PIRSR" id="PIRSR603542-1"/>
    </source>
</evidence>
<organism evidence="16">
    <name type="scientific">Enterobacter mori</name>
    <dbReference type="NCBI Taxonomy" id="539813"/>
    <lineage>
        <taxon>Bacteria</taxon>
        <taxon>Pseudomonadati</taxon>
        <taxon>Pseudomonadota</taxon>
        <taxon>Gammaproteobacteria</taxon>
        <taxon>Enterobacterales</taxon>
        <taxon>Enterobacteriaceae</taxon>
        <taxon>Enterobacter</taxon>
    </lineage>
</organism>
<dbReference type="InterPro" id="IPR041354">
    <property type="entry name" value="4PPT_N"/>
</dbReference>
<comment type="similarity">
    <text evidence="3">Belongs to the P-Pant transferase superfamily. EntD family.</text>
</comment>
<feature type="binding site" evidence="13">
    <location>
        <position position="112"/>
    </location>
    <ligand>
        <name>Mg(2+)</name>
        <dbReference type="ChEBI" id="CHEBI:18420"/>
    </ligand>
</feature>
<comment type="catalytic activity">
    <reaction evidence="11">
        <text>apo-[peptidyl-carrier protein] + CoA = holo-[peptidyl-carrier protein] + adenosine 3',5'-bisphosphate + H(+)</text>
        <dbReference type="Rhea" id="RHEA:46228"/>
        <dbReference type="Rhea" id="RHEA-COMP:11479"/>
        <dbReference type="Rhea" id="RHEA-COMP:11480"/>
        <dbReference type="ChEBI" id="CHEBI:15378"/>
        <dbReference type="ChEBI" id="CHEBI:29999"/>
        <dbReference type="ChEBI" id="CHEBI:57287"/>
        <dbReference type="ChEBI" id="CHEBI:58343"/>
        <dbReference type="ChEBI" id="CHEBI:64479"/>
    </reaction>
</comment>
<evidence type="ECO:0000256" key="3">
    <source>
        <dbReference type="ARBA" id="ARBA00008342"/>
    </source>
</evidence>
<accession>A0A7T0DY97</accession>
<feature type="binding site" evidence="12">
    <location>
        <begin position="89"/>
        <end position="90"/>
    </location>
    <ligand>
        <name>CoA</name>
        <dbReference type="ChEBI" id="CHEBI:57287"/>
    </ligand>
</feature>
<evidence type="ECO:0000256" key="2">
    <source>
        <dbReference type="ARBA" id="ARBA00004993"/>
    </source>
</evidence>
<dbReference type="Pfam" id="PF01648">
    <property type="entry name" value="ACPS"/>
    <property type="match status" value="1"/>
</dbReference>
<evidence type="ECO:0000256" key="6">
    <source>
        <dbReference type="ARBA" id="ARBA00022679"/>
    </source>
</evidence>
<dbReference type="EMBL" id="CP061801">
    <property type="protein sequence ID" value="QPK01637.1"/>
    <property type="molecule type" value="Genomic_DNA"/>
</dbReference>
<keyword evidence="13" id="KW-0460">Magnesium</keyword>
<dbReference type="InterPro" id="IPR008278">
    <property type="entry name" value="4-PPantetheinyl_Trfase_dom"/>
</dbReference>
<evidence type="ECO:0000256" key="1">
    <source>
        <dbReference type="ARBA" id="ARBA00003937"/>
    </source>
</evidence>
<feature type="domain" description="4'-phosphopantetheinyl transferase N-terminal" evidence="15">
    <location>
        <begin position="36"/>
        <end position="99"/>
    </location>
</feature>
<dbReference type="PRINTS" id="PR01399">
    <property type="entry name" value="ENTSNTHTASED"/>
</dbReference>
<feature type="binding site" evidence="12">
    <location>
        <position position="155"/>
    </location>
    <ligand>
        <name>CoA</name>
        <dbReference type="ChEBI" id="CHEBI:57287"/>
    </ligand>
</feature>
<feature type="binding site" evidence="12">
    <location>
        <position position="159"/>
    </location>
    <ligand>
        <name>CoA</name>
        <dbReference type="ChEBI" id="CHEBI:57287"/>
    </ligand>
</feature>
<dbReference type="PANTHER" id="PTHR38096">
    <property type="entry name" value="ENTEROBACTIN SYNTHASE COMPONENT D"/>
    <property type="match status" value="1"/>
</dbReference>
<dbReference type="GO" id="GO:0009239">
    <property type="term" value="P:enterobactin biosynthetic process"/>
    <property type="evidence" value="ECO:0007669"/>
    <property type="project" value="UniProtKB-UniPathway"/>
</dbReference>
<evidence type="ECO:0000259" key="14">
    <source>
        <dbReference type="Pfam" id="PF01648"/>
    </source>
</evidence>
<protein>
    <recommendedName>
        <fullName evidence="5">Enterobactin synthase component D</fullName>
    </recommendedName>
    <alternativeName>
        <fullName evidence="8">4'-phosphopantetheinyl transferase EntD</fullName>
    </alternativeName>
    <alternativeName>
        <fullName evidence="9">Enterochelin synthase D</fullName>
    </alternativeName>
</protein>
<dbReference type="GO" id="GO:0008897">
    <property type="term" value="F:holo-[acyl-carrier-protein] synthase activity"/>
    <property type="evidence" value="ECO:0007669"/>
    <property type="project" value="InterPro"/>
</dbReference>
<dbReference type="NCBIfam" id="NF007604">
    <property type="entry name" value="PRK10251.1"/>
    <property type="match status" value="1"/>
</dbReference>
<feature type="binding site" evidence="13">
    <location>
        <position position="110"/>
    </location>
    <ligand>
        <name>Mg(2+)</name>
        <dbReference type="ChEBI" id="CHEBI:18420"/>
    </ligand>
</feature>
<dbReference type="GO" id="GO:0009366">
    <property type="term" value="C:enterobactin synthetase complex"/>
    <property type="evidence" value="ECO:0007669"/>
    <property type="project" value="InterPro"/>
</dbReference>
<dbReference type="InterPro" id="IPR037143">
    <property type="entry name" value="4-PPantetheinyl_Trfase_dom_sf"/>
</dbReference>
<feature type="binding site" evidence="12">
    <location>
        <position position="46"/>
    </location>
    <ligand>
        <name>CoA</name>
        <dbReference type="ChEBI" id="CHEBI:57287"/>
    </ligand>
</feature>
<comment type="catalytic activity">
    <reaction evidence="10">
        <text>apo-[aryl-carrier protein] + CoA = holo-[aryl-carrier protein] + adenosine 3',5'-bisphosphate + H(+)</text>
        <dbReference type="Rhea" id="RHEA:48404"/>
        <dbReference type="Rhea" id="RHEA-COMP:15903"/>
        <dbReference type="Rhea" id="RHEA-COMP:17557"/>
        <dbReference type="ChEBI" id="CHEBI:15378"/>
        <dbReference type="ChEBI" id="CHEBI:29999"/>
        <dbReference type="ChEBI" id="CHEBI:57287"/>
        <dbReference type="ChEBI" id="CHEBI:58343"/>
        <dbReference type="ChEBI" id="CHEBI:64479"/>
    </reaction>
</comment>
<name>A0A7T0DY97_9ENTR</name>
<feature type="binding site" evidence="12">
    <location>
        <position position="110"/>
    </location>
    <ligand>
        <name>CoA</name>
        <dbReference type="ChEBI" id="CHEBI:57287"/>
    </ligand>
</feature>
<dbReference type="GO" id="GO:0016874">
    <property type="term" value="F:ligase activity"/>
    <property type="evidence" value="ECO:0007669"/>
    <property type="project" value="UniProtKB-KW"/>
</dbReference>
<feature type="binding site" evidence="12">
    <location>
        <position position="54"/>
    </location>
    <ligand>
        <name>CoA</name>
        <dbReference type="ChEBI" id="CHEBI:57287"/>
    </ligand>
</feature>
<evidence type="ECO:0000256" key="8">
    <source>
        <dbReference type="ARBA" id="ARBA00029894"/>
    </source>
</evidence>
<evidence type="ECO:0000256" key="7">
    <source>
        <dbReference type="ARBA" id="ARBA00023191"/>
    </source>
</evidence>
<evidence type="ECO:0000256" key="13">
    <source>
        <dbReference type="PIRSR" id="PIRSR603542-2"/>
    </source>
</evidence>
<keyword evidence="13" id="KW-0479">Metal-binding</keyword>